<dbReference type="GO" id="GO:0008270">
    <property type="term" value="F:zinc ion binding"/>
    <property type="evidence" value="ECO:0007669"/>
    <property type="project" value="UniProtKB-KW"/>
</dbReference>
<dbReference type="Proteomes" id="UP000582659">
    <property type="component" value="Unassembled WGS sequence"/>
</dbReference>
<dbReference type="InterPro" id="IPR035500">
    <property type="entry name" value="NHR-like_dom_sf"/>
</dbReference>
<evidence type="ECO:0000256" key="3">
    <source>
        <dbReference type="ARBA" id="ARBA00022723"/>
    </source>
</evidence>
<dbReference type="Pfam" id="PF00104">
    <property type="entry name" value="Hormone_recep"/>
    <property type="match status" value="1"/>
</dbReference>
<sequence>MEPGKRGRLTSSRLKIDETIGLRHGRGSGGFGSSAEMHRSIKLEDDGGSIVEPPELSGPMNCLICGAAGAKHYGTIACLGCKGFFRRSILLNKVYKCIRNKQCTMSPETRNGCHYCRLQKCYSVGMKTCYLQASRKAGSGRKAIEMSPKGSPTPPFIVVNQQLAKVENRCVSLGSLNVFKPQGNGTTSDIVQYFSDVERICDEVFDERTMGMPLTAIRQQCSVDVDIDLAISEPGRVAPRIDMEWGMRIPFSDDILKPMWCRQICNFFDFASFMPDLEMIDEKEKNRLVLANSTRILSLTVAYKTQRLDHEPDAITFGMGVYYPIIEDQKPAEQTSFTEIARILYRDCVIPMREMRLSLAEYCIIKAMYFFSPVSTLSDRSLQVINRIREKYANVLNDYLLNEMGYMDAVDRITRIHSILQVIEVTSNRFDKRMAGLVMVDSSGMLGRLAYDIHVRTN</sequence>
<evidence type="ECO:0000256" key="4">
    <source>
        <dbReference type="ARBA" id="ARBA00022771"/>
    </source>
</evidence>
<dbReference type="PROSITE" id="PS51030">
    <property type="entry name" value="NUCLEAR_REC_DBD_2"/>
    <property type="match status" value="1"/>
</dbReference>
<evidence type="ECO:0000256" key="5">
    <source>
        <dbReference type="ARBA" id="ARBA00022833"/>
    </source>
</evidence>
<evidence type="ECO:0000259" key="12">
    <source>
        <dbReference type="PROSITE" id="PS51843"/>
    </source>
</evidence>
<dbReference type="CDD" id="cd06960">
    <property type="entry name" value="NR_DBD_HNF4A"/>
    <property type="match status" value="1"/>
</dbReference>
<keyword evidence="14" id="KW-1185">Reference proteome</keyword>
<keyword evidence="8" id="KW-0804">Transcription</keyword>
<evidence type="ECO:0000313" key="13">
    <source>
        <dbReference type="EMBL" id="CAD5232510.1"/>
    </source>
</evidence>
<comment type="subcellular location">
    <subcellularLocation>
        <location evidence="1">Nucleus</location>
    </subcellularLocation>
</comment>
<dbReference type="InterPro" id="IPR013088">
    <property type="entry name" value="Znf_NHR/GATA"/>
</dbReference>
<dbReference type="InterPro" id="IPR052499">
    <property type="entry name" value="C.elegans_NHRs"/>
</dbReference>
<dbReference type="SMART" id="SM00399">
    <property type="entry name" value="ZnF_C4"/>
    <property type="match status" value="1"/>
</dbReference>
<dbReference type="InterPro" id="IPR049636">
    <property type="entry name" value="HNF4-like_DBD"/>
</dbReference>
<dbReference type="EMBL" id="CAJFCV020000005">
    <property type="protein sequence ID" value="CAG9125091.1"/>
    <property type="molecule type" value="Genomic_DNA"/>
</dbReference>
<dbReference type="SUPFAM" id="SSF48508">
    <property type="entry name" value="Nuclear receptor ligand-binding domain"/>
    <property type="match status" value="1"/>
</dbReference>
<keyword evidence="4" id="KW-0863">Zinc-finger</keyword>
<dbReference type="Gene3D" id="1.10.565.10">
    <property type="entry name" value="Retinoid X Receptor"/>
    <property type="match status" value="1"/>
</dbReference>
<keyword evidence="6" id="KW-0805">Transcription regulation</keyword>
<dbReference type="GO" id="GO:0005634">
    <property type="term" value="C:nucleus"/>
    <property type="evidence" value="ECO:0007669"/>
    <property type="project" value="UniProtKB-SubCell"/>
</dbReference>
<evidence type="ECO:0000256" key="7">
    <source>
        <dbReference type="ARBA" id="ARBA00023125"/>
    </source>
</evidence>
<reference evidence="13" key="1">
    <citation type="submission" date="2020-09" db="EMBL/GenBank/DDBJ databases">
        <authorList>
            <person name="Kikuchi T."/>
        </authorList>
    </citation>
    <scope>NUCLEOTIDE SEQUENCE</scope>
    <source>
        <strain evidence="13">Ka4C1</strain>
    </source>
</reference>
<dbReference type="InterPro" id="IPR000536">
    <property type="entry name" value="Nucl_hrmn_rcpt_lig-bd"/>
</dbReference>
<dbReference type="OrthoDB" id="5798272at2759"/>
<dbReference type="AlphaFoldDB" id="A0A811LS14"/>
<evidence type="ECO:0000256" key="9">
    <source>
        <dbReference type="ARBA" id="ARBA00023170"/>
    </source>
</evidence>
<dbReference type="PANTHER" id="PTHR47630:SF7">
    <property type="entry name" value="NUCLEAR HORMONE RECEPTOR FAMILY"/>
    <property type="match status" value="1"/>
</dbReference>
<comment type="caution">
    <text evidence="13">The sequence shown here is derived from an EMBL/GenBank/DDBJ whole genome shotgun (WGS) entry which is preliminary data.</text>
</comment>
<evidence type="ECO:0000256" key="10">
    <source>
        <dbReference type="ARBA" id="ARBA00023242"/>
    </source>
</evidence>
<evidence type="ECO:0000256" key="8">
    <source>
        <dbReference type="ARBA" id="ARBA00023163"/>
    </source>
</evidence>
<organism evidence="13 14">
    <name type="scientific">Bursaphelenchus xylophilus</name>
    <name type="common">Pinewood nematode worm</name>
    <name type="synonym">Aphelenchoides xylophilus</name>
    <dbReference type="NCBI Taxonomy" id="6326"/>
    <lineage>
        <taxon>Eukaryota</taxon>
        <taxon>Metazoa</taxon>
        <taxon>Ecdysozoa</taxon>
        <taxon>Nematoda</taxon>
        <taxon>Chromadorea</taxon>
        <taxon>Rhabditida</taxon>
        <taxon>Tylenchina</taxon>
        <taxon>Tylenchomorpha</taxon>
        <taxon>Aphelenchoidea</taxon>
        <taxon>Aphelenchoididae</taxon>
        <taxon>Bursaphelenchus</taxon>
    </lineage>
</organism>
<dbReference type="Proteomes" id="UP000659654">
    <property type="component" value="Unassembled WGS sequence"/>
</dbReference>
<dbReference type="SUPFAM" id="SSF57716">
    <property type="entry name" value="Glucocorticoid receptor-like (DNA-binding domain)"/>
    <property type="match status" value="1"/>
</dbReference>
<name>A0A811LS14_BURXY</name>
<dbReference type="Gene3D" id="3.30.50.10">
    <property type="entry name" value="Erythroid Transcription Factor GATA-1, subunit A"/>
    <property type="match status" value="1"/>
</dbReference>
<dbReference type="GO" id="GO:0000978">
    <property type="term" value="F:RNA polymerase II cis-regulatory region sequence-specific DNA binding"/>
    <property type="evidence" value="ECO:0007669"/>
    <property type="project" value="InterPro"/>
</dbReference>
<dbReference type="PRINTS" id="PR00047">
    <property type="entry name" value="STROIDFINGER"/>
</dbReference>
<protein>
    <submittedName>
        <fullName evidence="13">(pine wood nematode) hypothetical protein</fullName>
    </submittedName>
</protein>
<evidence type="ECO:0000259" key="11">
    <source>
        <dbReference type="PROSITE" id="PS51030"/>
    </source>
</evidence>
<evidence type="ECO:0000256" key="2">
    <source>
        <dbReference type="ARBA" id="ARBA00005993"/>
    </source>
</evidence>
<proteinExistence type="inferred from homology"/>
<evidence type="ECO:0000313" key="14">
    <source>
        <dbReference type="Proteomes" id="UP000659654"/>
    </source>
</evidence>
<dbReference type="PANTHER" id="PTHR47630">
    <property type="entry name" value="NUCLEAR HORMONE RECEPTOR FAMILY-RELATED-RELATED"/>
    <property type="match status" value="1"/>
</dbReference>
<keyword evidence="5" id="KW-0862">Zinc</keyword>
<dbReference type="Pfam" id="PF00105">
    <property type="entry name" value="zf-C4"/>
    <property type="match status" value="1"/>
</dbReference>
<comment type="similarity">
    <text evidence="2">Belongs to the nuclear hormone receptor family.</text>
</comment>
<evidence type="ECO:0000256" key="1">
    <source>
        <dbReference type="ARBA" id="ARBA00004123"/>
    </source>
</evidence>
<evidence type="ECO:0000256" key="6">
    <source>
        <dbReference type="ARBA" id="ARBA00023015"/>
    </source>
</evidence>
<feature type="domain" description="NR LBD" evidence="12">
    <location>
        <begin position="222"/>
        <end position="456"/>
    </location>
</feature>
<accession>A0A811LS14</accession>
<dbReference type="InterPro" id="IPR001628">
    <property type="entry name" value="Znf_hrmn_rcpt"/>
</dbReference>
<dbReference type="EMBL" id="CAJFDI010000005">
    <property type="protein sequence ID" value="CAD5232510.1"/>
    <property type="molecule type" value="Genomic_DNA"/>
</dbReference>
<dbReference type="GO" id="GO:0003700">
    <property type="term" value="F:DNA-binding transcription factor activity"/>
    <property type="evidence" value="ECO:0007669"/>
    <property type="project" value="InterPro"/>
</dbReference>
<keyword evidence="9" id="KW-0675">Receptor</keyword>
<feature type="domain" description="Nuclear receptor" evidence="11">
    <location>
        <begin position="59"/>
        <end position="133"/>
    </location>
</feature>
<gene>
    <name evidence="13" type="ORF">BXYJ_LOCUS12601</name>
</gene>
<keyword evidence="10" id="KW-0539">Nucleus</keyword>
<keyword evidence="7" id="KW-0238">DNA-binding</keyword>
<dbReference type="PROSITE" id="PS51843">
    <property type="entry name" value="NR_LBD"/>
    <property type="match status" value="1"/>
</dbReference>
<keyword evidence="3" id="KW-0479">Metal-binding</keyword>
<dbReference type="SMART" id="SM00430">
    <property type="entry name" value="HOLI"/>
    <property type="match status" value="1"/>
</dbReference>